<gene>
    <name evidence="2" type="ORF">NBRC116187_14050</name>
    <name evidence="3" type="ORF">SAMN05216271_1656</name>
</gene>
<dbReference type="AlphaFoldDB" id="A0A1H1R8B3"/>
<dbReference type="PROSITE" id="PS51257">
    <property type="entry name" value="PROKAR_LIPOPROTEIN"/>
    <property type="match status" value="1"/>
</dbReference>
<dbReference type="Proteomes" id="UP001486808">
    <property type="component" value="Unassembled WGS sequence"/>
</dbReference>
<dbReference type="InterPro" id="IPR005586">
    <property type="entry name" value="ABC_trans_aux"/>
</dbReference>
<proteinExistence type="predicted"/>
<sequence length="213" mass="23412">MIARRTLQLGAGLLLVGLVSACTVLPEAEPITFYRLPSPQLTASQAQPLPLSLRITTPDASYALQAPRIMVSPDENTINSYQGARWSDPNPALLREHLIQAFQQEGSFNTVTNENQALESDVHLYSDLRRFQTVYVNGTPRVNVTLDAKLVDPTTRRVIAARHFQLEQALDDPQVPAVVKGLGAASDQLARELISWSRGELATMQPAKSQQAE</sequence>
<protein>
    <submittedName>
        <fullName evidence="2">ABC-type transport auxiliary lipoprotein family protein</fullName>
    </submittedName>
    <submittedName>
        <fullName evidence="3">Cholesterol transport system auxiliary component</fullName>
    </submittedName>
</protein>
<reference evidence="4" key="1">
    <citation type="submission" date="2016-10" db="EMBL/GenBank/DDBJ databases">
        <authorList>
            <person name="Varghese N."/>
            <person name="Submissions S."/>
        </authorList>
    </citation>
    <scope>NUCLEOTIDE SEQUENCE [LARGE SCALE GENOMIC DNA]</scope>
    <source>
        <strain evidence="4">JCM 14963</strain>
    </source>
</reference>
<dbReference type="RefSeq" id="WP_092285597.1">
    <property type="nucleotide sequence ID" value="NZ_BAABWD010000001.1"/>
</dbReference>
<feature type="domain" description="ABC-type transport auxiliary lipoprotein component" evidence="1">
    <location>
        <begin position="34"/>
        <end position="192"/>
    </location>
</feature>
<dbReference type="STRING" id="472181.SAMN05216271_1656"/>
<evidence type="ECO:0000259" key="1">
    <source>
        <dbReference type="Pfam" id="PF03886"/>
    </source>
</evidence>
<dbReference type="Gene3D" id="3.40.50.10610">
    <property type="entry name" value="ABC-type transport auxiliary lipoprotein component"/>
    <property type="match status" value="1"/>
</dbReference>
<organism evidence="3 4">
    <name type="scientific">Halopseudomonas sabulinigri</name>
    <dbReference type="NCBI Taxonomy" id="472181"/>
    <lineage>
        <taxon>Bacteria</taxon>
        <taxon>Pseudomonadati</taxon>
        <taxon>Pseudomonadota</taxon>
        <taxon>Gammaproteobacteria</taxon>
        <taxon>Pseudomonadales</taxon>
        <taxon>Pseudomonadaceae</taxon>
        <taxon>Halopseudomonas</taxon>
    </lineage>
</organism>
<dbReference type="OrthoDB" id="5795476at2"/>
<reference evidence="3" key="2">
    <citation type="submission" date="2016-10" db="EMBL/GenBank/DDBJ databases">
        <authorList>
            <person name="de Groot N.N."/>
        </authorList>
    </citation>
    <scope>NUCLEOTIDE SEQUENCE [LARGE SCALE GENOMIC DNA]</scope>
    <source>
        <strain evidence="3">JCM 14963</strain>
    </source>
</reference>
<accession>A0A1H1R8B3</accession>
<evidence type="ECO:0000313" key="5">
    <source>
        <dbReference type="Proteomes" id="UP001486808"/>
    </source>
</evidence>
<dbReference type="Pfam" id="PF03886">
    <property type="entry name" value="ABC_trans_aux"/>
    <property type="match status" value="1"/>
</dbReference>
<evidence type="ECO:0000313" key="2">
    <source>
        <dbReference type="EMBL" id="GAA6131045.1"/>
    </source>
</evidence>
<dbReference type="Proteomes" id="UP000243413">
    <property type="component" value="Chromosome I"/>
</dbReference>
<reference evidence="2 5" key="3">
    <citation type="submission" date="2024-04" db="EMBL/GenBank/DDBJ databases">
        <title>Draft genome sequence of Halopseudomonas sabulinigri NBRC 116187.</title>
        <authorList>
            <person name="Miyakawa T."/>
            <person name="Kusuya Y."/>
            <person name="Miura T."/>
        </authorList>
    </citation>
    <scope>NUCLEOTIDE SEQUENCE [LARGE SCALE GENOMIC DNA]</scope>
    <source>
        <strain evidence="2 5">4NH20-0042</strain>
    </source>
</reference>
<dbReference type="EMBL" id="BAABWD010000001">
    <property type="protein sequence ID" value="GAA6131045.1"/>
    <property type="molecule type" value="Genomic_DNA"/>
</dbReference>
<keyword evidence="2" id="KW-0449">Lipoprotein</keyword>
<evidence type="ECO:0000313" key="3">
    <source>
        <dbReference type="EMBL" id="SDS31885.1"/>
    </source>
</evidence>
<dbReference type="SUPFAM" id="SSF159594">
    <property type="entry name" value="XCC0632-like"/>
    <property type="match status" value="1"/>
</dbReference>
<name>A0A1H1R8B3_9GAMM</name>
<dbReference type="EMBL" id="LT629763">
    <property type="protein sequence ID" value="SDS31885.1"/>
    <property type="molecule type" value="Genomic_DNA"/>
</dbReference>
<keyword evidence="5" id="KW-1185">Reference proteome</keyword>
<evidence type="ECO:0000313" key="4">
    <source>
        <dbReference type="Proteomes" id="UP000243413"/>
    </source>
</evidence>